<dbReference type="InterPro" id="IPR017441">
    <property type="entry name" value="Protein_kinase_ATP_BS"/>
</dbReference>
<dbReference type="PROSITE" id="PS00107">
    <property type="entry name" value="PROTEIN_KINASE_ATP"/>
    <property type="match status" value="1"/>
</dbReference>
<dbReference type="GO" id="GO:0005524">
    <property type="term" value="F:ATP binding"/>
    <property type="evidence" value="ECO:0007669"/>
    <property type="project" value="UniProtKB-UniRule"/>
</dbReference>
<keyword evidence="4" id="KW-0723">Serine/threonine-protein kinase</keyword>
<comment type="caution">
    <text evidence="6">The sequence shown here is derived from an EMBL/GenBank/DDBJ whole genome shotgun (WGS) entry which is preliminary data.</text>
</comment>
<dbReference type="EMBL" id="LLZZ01000112">
    <property type="protein sequence ID" value="KTB05650.1"/>
    <property type="molecule type" value="Genomic_DNA"/>
</dbReference>
<dbReference type="PROSITE" id="PS50011">
    <property type="entry name" value="PROTEIN_KINASE_DOM"/>
    <property type="match status" value="1"/>
</dbReference>
<dbReference type="Pfam" id="PF00069">
    <property type="entry name" value="Pkinase"/>
    <property type="match status" value="1"/>
</dbReference>
<dbReference type="PANTHER" id="PTHR24348:SF68">
    <property type="entry name" value="SERINE_THREONINE-PROTEIN KINASE ATG1C"/>
    <property type="match status" value="1"/>
</dbReference>
<evidence type="ECO:0000313" key="6">
    <source>
        <dbReference type="EMBL" id="KTB05650.1"/>
    </source>
</evidence>
<dbReference type="InterPro" id="IPR000719">
    <property type="entry name" value="Prot_kinase_dom"/>
</dbReference>
<dbReference type="InterPro" id="IPR011009">
    <property type="entry name" value="Kinase-like_dom_sf"/>
</dbReference>
<dbReference type="SMART" id="SM00220">
    <property type="entry name" value="S_TKc"/>
    <property type="match status" value="1"/>
</dbReference>
<evidence type="ECO:0000313" key="7">
    <source>
        <dbReference type="Proteomes" id="UP000054886"/>
    </source>
</evidence>
<evidence type="ECO:0000256" key="1">
    <source>
        <dbReference type="ARBA" id="ARBA00022741"/>
    </source>
</evidence>
<gene>
    <name evidence="6" type="ORF">AO440_002567</name>
</gene>
<dbReference type="GO" id="GO:0010506">
    <property type="term" value="P:regulation of autophagy"/>
    <property type="evidence" value="ECO:0007669"/>
    <property type="project" value="InterPro"/>
</dbReference>
<dbReference type="InterPro" id="IPR008271">
    <property type="entry name" value="Ser/Thr_kinase_AS"/>
</dbReference>
<organism evidence="6 7">
    <name type="scientific">Candida glabrata</name>
    <name type="common">Yeast</name>
    <name type="synonym">Torulopsis glabrata</name>
    <dbReference type="NCBI Taxonomy" id="5478"/>
    <lineage>
        <taxon>Eukaryota</taxon>
        <taxon>Fungi</taxon>
        <taxon>Dikarya</taxon>
        <taxon>Ascomycota</taxon>
        <taxon>Saccharomycotina</taxon>
        <taxon>Saccharomycetes</taxon>
        <taxon>Saccharomycetales</taxon>
        <taxon>Saccharomycetaceae</taxon>
        <taxon>Nakaseomyces</taxon>
    </lineage>
</organism>
<dbReference type="VEuPathDB" id="FungiDB:B1J91_I05390g"/>
<dbReference type="Gene3D" id="1.10.510.10">
    <property type="entry name" value="Transferase(Phosphotransferase) domain 1"/>
    <property type="match status" value="1"/>
</dbReference>
<dbReference type="Gene3D" id="3.30.200.20">
    <property type="entry name" value="Phosphorylase Kinase, domain 1"/>
    <property type="match status" value="1"/>
</dbReference>
<dbReference type="GO" id="GO:0005737">
    <property type="term" value="C:cytoplasm"/>
    <property type="evidence" value="ECO:0007669"/>
    <property type="project" value="TreeGrafter"/>
</dbReference>
<evidence type="ECO:0000259" key="5">
    <source>
        <dbReference type="PROSITE" id="PS50011"/>
    </source>
</evidence>
<dbReference type="AlphaFoldDB" id="A0A0W0D1E6"/>
<name>A0A0W0D1E6_CANGB</name>
<dbReference type="VEuPathDB" id="FungiDB:CAGL0I05390g"/>
<evidence type="ECO:0000256" key="2">
    <source>
        <dbReference type="ARBA" id="ARBA00022840"/>
    </source>
</evidence>
<reference evidence="6 7" key="1">
    <citation type="submission" date="2015-10" db="EMBL/GenBank/DDBJ databases">
        <title>Draft genomes sequences of Candida glabrata isolates 1A, 1B, 2A, 2B, 3A and 3B.</title>
        <authorList>
            <person name="Haavelsrud O.E."/>
            <person name="Gaustad P."/>
        </authorList>
    </citation>
    <scope>NUCLEOTIDE SEQUENCE [LARGE SCALE GENOMIC DNA]</scope>
    <source>
        <strain evidence="6">910700640</strain>
    </source>
</reference>
<evidence type="ECO:0000256" key="4">
    <source>
        <dbReference type="RuleBase" id="RU000304"/>
    </source>
</evidence>
<keyword evidence="2 3" id="KW-0067">ATP-binding</keyword>
<dbReference type="PROSITE" id="PS00108">
    <property type="entry name" value="PROTEIN_KINASE_ST"/>
    <property type="match status" value="1"/>
</dbReference>
<keyword evidence="6" id="KW-0808">Transferase</keyword>
<keyword evidence="1 3" id="KW-0547">Nucleotide-binding</keyword>
<comment type="similarity">
    <text evidence="4">Belongs to the protein kinase superfamily.</text>
</comment>
<dbReference type="GO" id="GO:0004674">
    <property type="term" value="F:protein serine/threonine kinase activity"/>
    <property type="evidence" value="ECO:0007669"/>
    <property type="project" value="UniProtKB-KW"/>
</dbReference>
<feature type="domain" description="Protein kinase" evidence="5">
    <location>
        <begin position="10"/>
        <end position="326"/>
    </location>
</feature>
<sequence>MFADFRINNFRLIDRIGSGAYGLVFKARNTIDNKIYAIKAILRAEYTNRTLKNHVNESHAKQKQNLEFLLYAFFQKNHHELYLPAVDLDSILALTKEQLDQVPHYKEIALHLSVHDHPNIVSIHNVFESSIATFIVMDYYENDLFTSIVDKQYFANDGLLVKDVFLKICTALQYCHSMGVYHCDIKPENILLDASDNVYLCDFGLATDSKYLAPNVCVGSFYYMAPERILYSSAPLETETAVLPTATSDIWSLGIILINLVCMRNPWLKAHQGEDATFQFFIENNKILQKILPISDELLDVLGDILCLEPCRRIALDVLMAKIRSIKKLTPDGPLSQIPEIEPHKPIAAMTISQDLDDEDEVDELNPDFSEQTRMLSGAATPFEEITVTGTSTCSTTTAISSSYENSGMLCKGDFTIATDEFTSHQKLLEEKLLKLQSESLTTTGNSGNWLPEY</sequence>
<protein>
    <submittedName>
        <fullName evidence="6">Serine/threonine-protein kinase SKS1</fullName>
    </submittedName>
</protein>
<proteinExistence type="inferred from homology"/>
<dbReference type="SUPFAM" id="SSF56112">
    <property type="entry name" value="Protein kinase-like (PK-like)"/>
    <property type="match status" value="1"/>
</dbReference>
<dbReference type="InterPro" id="IPR045269">
    <property type="entry name" value="Atg1-like"/>
</dbReference>
<dbReference type="Proteomes" id="UP000054886">
    <property type="component" value="Unassembled WGS sequence"/>
</dbReference>
<dbReference type="VEuPathDB" id="FungiDB:GVI51_I05159"/>
<dbReference type="VEuPathDB" id="FungiDB:GWK60_I00825"/>
<accession>A0A0W0D1E6</accession>
<dbReference type="PANTHER" id="PTHR24348">
    <property type="entry name" value="SERINE/THREONINE-PROTEIN KINASE UNC-51-RELATED"/>
    <property type="match status" value="1"/>
</dbReference>
<feature type="binding site" evidence="3">
    <location>
        <position position="39"/>
    </location>
    <ligand>
        <name>ATP</name>
        <dbReference type="ChEBI" id="CHEBI:30616"/>
    </ligand>
</feature>
<keyword evidence="6" id="KW-0418">Kinase</keyword>
<evidence type="ECO:0000256" key="3">
    <source>
        <dbReference type="PROSITE-ProRule" id="PRU10141"/>
    </source>
</evidence>